<dbReference type="Gene3D" id="3.10.580.10">
    <property type="entry name" value="CBS-domain"/>
    <property type="match status" value="1"/>
</dbReference>
<dbReference type="Proteomes" id="UP000632498">
    <property type="component" value="Unassembled WGS sequence"/>
</dbReference>
<dbReference type="RefSeq" id="WP_188664341.1">
    <property type="nucleotide sequence ID" value="NZ_BMHV01000012.1"/>
</dbReference>
<dbReference type="PANTHER" id="PTHR43080:SF2">
    <property type="entry name" value="CBS DOMAIN-CONTAINING PROTEIN"/>
    <property type="match status" value="1"/>
</dbReference>
<keyword evidence="1 2" id="KW-0129">CBS domain</keyword>
<dbReference type="InterPro" id="IPR046342">
    <property type="entry name" value="CBS_dom_sf"/>
</dbReference>
<feature type="domain" description="CBS" evidence="3">
    <location>
        <begin position="22"/>
        <end position="79"/>
    </location>
</feature>
<accession>A0A917C1M0</accession>
<protein>
    <recommendedName>
        <fullName evidence="3">CBS domain-containing protein</fullName>
    </recommendedName>
</protein>
<dbReference type="PROSITE" id="PS51371">
    <property type="entry name" value="CBS"/>
    <property type="match status" value="2"/>
</dbReference>
<name>A0A917C1M0_9PROT</name>
<dbReference type="InterPro" id="IPR000644">
    <property type="entry name" value="CBS_dom"/>
</dbReference>
<dbReference type="Pfam" id="PF00571">
    <property type="entry name" value="CBS"/>
    <property type="match status" value="2"/>
</dbReference>
<gene>
    <name evidence="4" type="ORF">GCM10011332_19660</name>
</gene>
<evidence type="ECO:0000259" key="3">
    <source>
        <dbReference type="PROSITE" id="PS51371"/>
    </source>
</evidence>
<comment type="caution">
    <text evidence="4">The sequence shown here is derived from an EMBL/GenBank/DDBJ whole genome shotgun (WGS) entry which is preliminary data.</text>
</comment>
<evidence type="ECO:0000313" key="5">
    <source>
        <dbReference type="Proteomes" id="UP000632498"/>
    </source>
</evidence>
<dbReference type="SMART" id="SM00116">
    <property type="entry name" value="CBS"/>
    <property type="match status" value="2"/>
</dbReference>
<dbReference type="AlphaFoldDB" id="A0A917C1M0"/>
<organism evidence="4 5">
    <name type="scientific">Terasakiella brassicae</name>
    <dbReference type="NCBI Taxonomy" id="1634917"/>
    <lineage>
        <taxon>Bacteria</taxon>
        <taxon>Pseudomonadati</taxon>
        <taxon>Pseudomonadota</taxon>
        <taxon>Alphaproteobacteria</taxon>
        <taxon>Rhodospirillales</taxon>
        <taxon>Terasakiellaceae</taxon>
        <taxon>Terasakiella</taxon>
    </lineage>
</organism>
<keyword evidence="5" id="KW-1185">Reference proteome</keyword>
<reference evidence="4" key="2">
    <citation type="submission" date="2020-09" db="EMBL/GenBank/DDBJ databases">
        <authorList>
            <person name="Sun Q."/>
            <person name="Zhou Y."/>
        </authorList>
    </citation>
    <scope>NUCLEOTIDE SEQUENCE</scope>
    <source>
        <strain evidence="4">CGMCC 1.15254</strain>
    </source>
</reference>
<evidence type="ECO:0000256" key="2">
    <source>
        <dbReference type="PROSITE-ProRule" id="PRU00703"/>
    </source>
</evidence>
<feature type="domain" description="CBS" evidence="3">
    <location>
        <begin position="88"/>
        <end position="142"/>
    </location>
</feature>
<dbReference type="SUPFAM" id="SSF54631">
    <property type="entry name" value="CBS-domain pair"/>
    <property type="match status" value="1"/>
</dbReference>
<proteinExistence type="predicted"/>
<dbReference type="InterPro" id="IPR051257">
    <property type="entry name" value="Diverse_CBS-Domain"/>
</dbReference>
<sequence length="142" mass="15954">MLFFENYATVEDVINFKQSENPEHDGLLKIPMTATLLQLIDYMADHQVGVVFLHDADDQIIGLISERDIIRHIAMNALEAFEKPIHMMVRHSVITCKRGDKLKAVASHMAEQHIRHVAILSDKGEYIGVVSSSDIELFAGKG</sequence>
<reference evidence="4" key="1">
    <citation type="journal article" date="2014" name="Int. J. Syst. Evol. Microbiol.">
        <title>Complete genome sequence of Corynebacterium casei LMG S-19264T (=DSM 44701T), isolated from a smear-ripened cheese.</title>
        <authorList>
            <consortium name="US DOE Joint Genome Institute (JGI-PGF)"/>
            <person name="Walter F."/>
            <person name="Albersmeier A."/>
            <person name="Kalinowski J."/>
            <person name="Ruckert C."/>
        </authorList>
    </citation>
    <scope>NUCLEOTIDE SEQUENCE</scope>
    <source>
        <strain evidence="4">CGMCC 1.15254</strain>
    </source>
</reference>
<evidence type="ECO:0000256" key="1">
    <source>
        <dbReference type="ARBA" id="ARBA00023122"/>
    </source>
</evidence>
<dbReference type="PANTHER" id="PTHR43080">
    <property type="entry name" value="CBS DOMAIN-CONTAINING PROTEIN CBSX3, MITOCHONDRIAL"/>
    <property type="match status" value="1"/>
</dbReference>
<dbReference type="EMBL" id="BMHV01000012">
    <property type="protein sequence ID" value="GGF65639.1"/>
    <property type="molecule type" value="Genomic_DNA"/>
</dbReference>
<evidence type="ECO:0000313" key="4">
    <source>
        <dbReference type="EMBL" id="GGF65639.1"/>
    </source>
</evidence>